<evidence type="ECO:0000313" key="2">
    <source>
        <dbReference type="EMBL" id="KAK7023059.1"/>
    </source>
</evidence>
<dbReference type="PANTHER" id="PTHR47534:SF3">
    <property type="entry name" value="ALCOHOL DEHYDROGENASE-LIKE C-TERMINAL DOMAIN-CONTAINING PROTEIN"/>
    <property type="match status" value="1"/>
</dbReference>
<dbReference type="Pfam" id="PF00106">
    <property type="entry name" value="adh_short"/>
    <property type="match status" value="1"/>
</dbReference>
<reference evidence="2 3" key="1">
    <citation type="journal article" date="2024" name="J Genomics">
        <title>Draft genome sequencing and assembly of Favolaschia claudopus CIRM-BRFM 2984 isolated from oak limbs.</title>
        <authorList>
            <person name="Navarro D."/>
            <person name="Drula E."/>
            <person name="Chaduli D."/>
            <person name="Cazenave R."/>
            <person name="Ahrendt S."/>
            <person name="Wang J."/>
            <person name="Lipzen A."/>
            <person name="Daum C."/>
            <person name="Barry K."/>
            <person name="Grigoriev I.V."/>
            <person name="Favel A."/>
            <person name="Rosso M.N."/>
            <person name="Martin F."/>
        </authorList>
    </citation>
    <scope>NUCLEOTIDE SEQUENCE [LARGE SCALE GENOMIC DNA]</scope>
    <source>
        <strain evidence="2 3">CIRM-BRFM 2984</strain>
    </source>
</reference>
<dbReference type="AlphaFoldDB" id="A0AAW0BAN5"/>
<evidence type="ECO:0000256" key="1">
    <source>
        <dbReference type="ARBA" id="ARBA00023002"/>
    </source>
</evidence>
<organism evidence="2 3">
    <name type="scientific">Favolaschia claudopus</name>
    <dbReference type="NCBI Taxonomy" id="2862362"/>
    <lineage>
        <taxon>Eukaryota</taxon>
        <taxon>Fungi</taxon>
        <taxon>Dikarya</taxon>
        <taxon>Basidiomycota</taxon>
        <taxon>Agaricomycotina</taxon>
        <taxon>Agaricomycetes</taxon>
        <taxon>Agaricomycetidae</taxon>
        <taxon>Agaricales</taxon>
        <taxon>Marasmiineae</taxon>
        <taxon>Mycenaceae</taxon>
        <taxon>Favolaschia</taxon>
    </lineage>
</organism>
<dbReference type="PANTHER" id="PTHR47534">
    <property type="entry name" value="YALI0E05731P"/>
    <property type="match status" value="1"/>
</dbReference>
<dbReference type="SUPFAM" id="SSF51735">
    <property type="entry name" value="NAD(P)-binding Rossmann-fold domains"/>
    <property type="match status" value="1"/>
</dbReference>
<comment type="caution">
    <text evidence="2">The sequence shown here is derived from an EMBL/GenBank/DDBJ whole genome shotgun (WGS) entry which is preliminary data.</text>
</comment>
<dbReference type="InterPro" id="IPR052228">
    <property type="entry name" value="Sec_Metab_Biosynth_Oxidored"/>
</dbReference>
<dbReference type="Gene3D" id="3.40.50.720">
    <property type="entry name" value="NAD(P)-binding Rossmann-like Domain"/>
    <property type="match status" value="1"/>
</dbReference>
<keyword evidence="1" id="KW-0560">Oxidoreductase</keyword>
<dbReference type="Proteomes" id="UP001362999">
    <property type="component" value="Unassembled WGS sequence"/>
</dbReference>
<accession>A0AAW0BAN5</accession>
<protein>
    <submittedName>
        <fullName evidence="2">Uncharacterized protein</fullName>
    </submittedName>
</protein>
<proteinExistence type="predicted"/>
<dbReference type="EMBL" id="JAWWNJ010000036">
    <property type="protein sequence ID" value="KAK7023059.1"/>
    <property type="molecule type" value="Genomic_DNA"/>
</dbReference>
<keyword evidence="3" id="KW-1185">Reference proteome</keyword>
<dbReference type="GO" id="GO:0016491">
    <property type="term" value="F:oxidoreductase activity"/>
    <property type="evidence" value="ECO:0007669"/>
    <property type="project" value="UniProtKB-KW"/>
</dbReference>
<dbReference type="InterPro" id="IPR036291">
    <property type="entry name" value="NAD(P)-bd_dom_sf"/>
</dbReference>
<dbReference type="InterPro" id="IPR002347">
    <property type="entry name" value="SDR_fam"/>
</dbReference>
<gene>
    <name evidence="2" type="ORF">R3P38DRAFT_3396670</name>
</gene>
<evidence type="ECO:0000313" key="3">
    <source>
        <dbReference type="Proteomes" id="UP001362999"/>
    </source>
</evidence>
<sequence length="308" mass="33538">MASTAEQALQKVSLLGQQKTAVIVGGTLGIGAAIARHFAKLGCSRIVIFGRNETRGAAVLEALRALSPKEASIKLEFVQGDLSDRKSMCESVDAIQMASDNSIDYLIMCQKGLPTGTIDKNADGYDTAFAVQAISRFVLAYLLTKRGALAPGASVLSIAAQGQSLDDLSADDLSLERHLASGISQTSMFLNQSKRDSCVLDAFHEELNIRYPQYRYFHLSPGLVSSEQFDVNKFPGFMKYAVWFGQKLVGTTPDKYATLPVYLLTAAPASADRYFDNKLKPQKLGNWAADAGNREALWNKLVDIIEEQ</sequence>
<name>A0AAW0BAN5_9AGAR</name>